<feature type="domain" description="N-acetyltransferase" evidence="1">
    <location>
        <begin position="33"/>
        <end position="179"/>
    </location>
</feature>
<dbReference type="GO" id="GO:0016747">
    <property type="term" value="F:acyltransferase activity, transferring groups other than amino-acyl groups"/>
    <property type="evidence" value="ECO:0007669"/>
    <property type="project" value="InterPro"/>
</dbReference>
<dbReference type="EMBL" id="JAQIZZ010000005">
    <property type="protein sequence ID" value="KAJ5541477.1"/>
    <property type="molecule type" value="Genomic_DNA"/>
</dbReference>
<sequence>MMPEFNLVPLSLLHLSGTAKTFYESWKSLPPEVDIPLTPLNTLTGCRERLEQMLLRPDIYEITVATQAESKISPVIENDLNENTVLGFLAINKEEKALDQLFVHPRAQGLGLGAVLLALAKTRLPQEKGGFWLRTAEGNLPACRFYEKNGLRLIALQPPLLISHHVTPRSHVSECLEAQLGICLETWWSSPYLRTATPLIATGLSHMVVASGKITAKLPCRLNHTSAEWPKHMIFASLPSSTNEDLSSLTEID</sequence>
<accession>A0AAD6CWN6</accession>
<evidence type="ECO:0000313" key="3">
    <source>
        <dbReference type="Proteomes" id="UP001220324"/>
    </source>
</evidence>
<evidence type="ECO:0000259" key="1">
    <source>
        <dbReference type="PROSITE" id="PS51186"/>
    </source>
</evidence>
<evidence type="ECO:0000313" key="2">
    <source>
        <dbReference type="EMBL" id="KAJ5541477.1"/>
    </source>
</evidence>
<keyword evidence="3" id="KW-1185">Reference proteome</keyword>
<reference evidence="2 3" key="1">
    <citation type="journal article" date="2023" name="IMA Fungus">
        <title>Comparative genomic study of the Penicillium genus elucidates a diverse pangenome and 15 lateral gene transfer events.</title>
        <authorList>
            <person name="Petersen C."/>
            <person name="Sorensen T."/>
            <person name="Nielsen M.R."/>
            <person name="Sondergaard T.E."/>
            <person name="Sorensen J.L."/>
            <person name="Fitzpatrick D.A."/>
            <person name="Frisvad J.C."/>
            <person name="Nielsen K.L."/>
        </authorList>
    </citation>
    <scope>NUCLEOTIDE SEQUENCE [LARGE SCALE GENOMIC DNA]</scope>
    <source>
        <strain evidence="2 3">IBT 35679</strain>
    </source>
</reference>
<proteinExistence type="predicted"/>
<dbReference type="InterPro" id="IPR000182">
    <property type="entry name" value="GNAT_dom"/>
</dbReference>
<dbReference type="InterPro" id="IPR016181">
    <property type="entry name" value="Acyl_CoA_acyltransferase"/>
</dbReference>
<dbReference type="SUPFAM" id="SSF55729">
    <property type="entry name" value="Acyl-CoA N-acyltransferases (Nat)"/>
    <property type="match status" value="1"/>
</dbReference>
<gene>
    <name evidence="2" type="ORF">N7494_006553</name>
</gene>
<dbReference type="AlphaFoldDB" id="A0AAD6CWN6"/>
<dbReference type="Proteomes" id="UP001220324">
    <property type="component" value="Unassembled WGS sequence"/>
</dbReference>
<comment type="caution">
    <text evidence="2">The sequence shown here is derived from an EMBL/GenBank/DDBJ whole genome shotgun (WGS) entry which is preliminary data.</text>
</comment>
<name>A0AAD6CWN6_9EURO</name>
<dbReference type="PROSITE" id="PS51186">
    <property type="entry name" value="GNAT"/>
    <property type="match status" value="1"/>
</dbReference>
<dbReference type="Pfam" id="PF00583">
    <property type="entry name" value="Acetyltransf_1"/>
    <property type="match status" value="1"/>
</dbReference>
<dbReference type="Gene3D" id="3.40.630.30">
    <property type="match status" value="1"/>
</dbReference>
<protein>
    <recommendedName>
        <fullName evidence="1">N-acetyltransferase domain-containing protein</fullName>
    </recommendedName>
</protein>
<organism evidence="2 3">
    <name type="scientific">Penicillium frequentans</name>
    <dbReference type="NCBI Taxonomy" id="3151616"/>
    <lineage>
        <taxon>Eukaryota</taxon>
        <taxon>Fungi</taxon>
        <taxon>Dikarya</taxon>
        <taxon>Ascomycota</taxon>
        <taxon>Pezizomycotina</taxon>
        <taxon>Eurotiomycetes</taxon>
        <taxon>Eurotiomycetidae</taxon>
        <taxon>Eurotiales</taxon>
        <taxon>Aspergillaceae</taxon>
        <taxon>Penicillium</taxon>
    </lineage>
</organism>